<keyword evidence="3" id="KW-0804">Transcription</keyword>
<dbReference type="EMBL" id="CP081864">
    <property type="protein sequence ID" value="QZN96644.1"/>
    <property type="molecule type" value="Genomic_DNA"/>
</dbReference>
<dbReference type="InterPro" id="IPR036390">
    <property type="entry name" value="WH_DNA-bd_sf"/>
</dbReference>
<organism evidence="8 9">
    <name type="scientific">Symbiopectobacterium purcellii</name>
    <dbReference type="NCBI Taxonomy" id="2871826"/>
    <lineage>
        <taxon>Bacteria</taxon>
        <taxon>Pseudomonadati</taxon>
        <taxon>Pseudomonadota</taxon>
        <taxon>Gammaproteobacteria</taxon>
        <taxon>Enterobacterales</taxon>
        <taxon>Enterobacteriaceae</taxon>
    </lineage>
</organism>
<dbReference type="SUPFAM" id="SSF46785">
    <property type="entry name" value="Winged helix' DNA-binding domain"/>
    <property type="match status" value="1"/>
</dbReference>
<evidence type="ECO:0000259" key="7">
    <source>
        <dbReference type="PROSITE" id="PS51078"/>
    </source>
</evidence>
<dbReference type="Gene3D" id="3.30.450.40">
    <property type="match status" value="1"/>
</dbReference>
<protein>
    <recommendedName>
        <fullName evidence="4">HTH-type transcriptional repressor AllR</fullName>
    </recommendedName>
    <alternativeName>
        <fullName evidence="5">Negative regulator of allantoin and glyoxylate utilization operons</fullName>
    </alternativeName>
</protein>
<dbReference type="Pfam" id="PF09339">
    <property type="entry name" value="HTH_IclR"/>
    <property type="match status" value="1"/>
</dbReference>
<feature type="domain" description="IclR-ED" evidence="7">
    <location>
        <begin position="69"/>
        <end position="255"/>
    </location>
</feature>
<accession>A0ABX9APU5</accession>
<feature type="domain" description="HTH iclR-type" evidence="6">
    <location>
        <begin position="5"/>
        <end position="68"/>
    </location>
</feature>
<gene>
    <name evidence="8" type="ORF">K6K13_04195</name>
</gene>
<dbReference type="InterPro" id="IPR014757">
    <property type="entry name" value="Tscrpt_reg_IclR_C"/>
</dbReference>
<dbReference type="SUPFAM" id="SSF55781">
    <property type="entry name" value="GAF domain-like"/>
    <property type="match status" value="1"/>
</dbReference>
<dbReference type="PROSITE" id="PS51078">
    <property type="entry name" value="ICLR_ED"/>
    <property type="match status" value="1"/>
</dbReference>
<dbReference type="SMART" id="SM00346">
    <property type="entry name" value="HTH_ICLR"/>
    <property type="match status" value="1"/>
</dbReference>
<proteinExistence type="predicted"/>
<keyword evidence="1" id="KW-0805">Transcription regulation</keyword>
<dbReference type="InterPro" id="IPR050707">
    <property type="entry name" value="HTH_MetabolicPath_Reg"/>
</dbReference>
<evidence type="ECO:0000256" key="5">
    <source>
        <dbReference type="ARBA" id="ARBA00042627"/>
    </source>
</evidence>
<dbReference type="Pfam" id="PF01614">
    <property type="entry name" value="IclR_C"/>
    <property type="match status" value="1"/>
</dbReference>
<dbReference type="Gene3D" id="1.10.10.10">
    <property type="entry name" value="Winged helix-like DNA-binding domain superfamily/Winged helix DNA-binding domain"/>
    <property type="match status" value="1"/>
</dbReference>
<evidence type="ECO:0000256" key="1">
    <source>
        <dbReference type="ARBA" id="ARBA00023015"/>
    </source>
</evidence>
<dbReference type="Proteomes" id="UP000825886">
    <property type="component" value="Chromosome"/>
</dbReference>
<name>A0ABX9APU5_9ENTR</name>
<evidence type="ECO:0000313" key="9">
    <source>
        <dbReference type="Proteomes" id="UP000825886"/>
    </source>
</evidence>
<reference evidence="8 9" key="1">
    <citation type="submission" date="2021-08" db="EMBL/GenBank/DDBJ databases">
        <title>Culture and genomic analysis of Symbiopectobacterium purcellii sp. nov. gen. nov., isolated from the leafhopper Empoasca decipiens.</title>
        <authorList>
            <person name="Nadal-Jimenez P."/>
            <person name="Siozios S."/>
            <person name="Halliday N."/>
            <person name="Camara M."/>
            <person name="Hurst G.D.D."/>
        </authorList>
    </citation>
    <scope>NUCLEOTIDE SEQUENCE [LARGE SCALE GENOMIC DNA]</scope>
    <source>
        <strain evidence="8 9">SyEd1</strain>
    </source>
</reference>
<dbReference type="RefSeq" id="WP_222159671.1">
    <property type="nucleotide sequence ID" value="NZ_CP081864.1"/>
</dbReference>
<dbReference type="PANTHER" id="PTHR30136">
    <property type="entry name" value="HELIX-TURN-HELIX TRANSCRIPTIONAL REGULATOR, ICLR FAMILY"/>
    <property type="match status" value="1"/>
</dbReference>
<keyword evidence="2" id="KW-0238">DNA-binding</keyword>
<evidence type="ECO:0000256" key="3">
    <source>
        <dbReference type="ARBA" id="ARBA00023163"/>
    </source>
</evidence>
<dbReference type="InterPro" id="IPR029016">
    <property type="entry name" value="GAF-like_dom_sf"/>
</dbReference>
<dbReference type="InterPro" id="IPR005471">
    <property type="entry name" value="Tscrpt_reg_IclR_N"/>
</dbReference>
<evidence type="ECO:0000256" key="4">
    <source>
        <dbReference type="ARBA" id="ARBA00040379"/>
    </source>
</evidence>
<dbReference type="PANTHER" id="PTHR30136:SF24">
    <property type="entry name" value="HTH-TYPE TRANSCRIPTIONAL REPRESSOR ALLR"/>
    <property type="match status" value="1"/>
</dbReference>
<evidence type="ECO:0000259" key="6">
    <source>
        <dbReference type="PROSITE" id="PS51077"/>
    </source>
</evidence>
<evidence type="ECO:0000256" key="2">
    <source>
        <dbReference type="ARBA" id="ARBA00023125"/>
    </source>
</evidence>
<keyword evidence="9" id="KW-1185">Reference proteome</keyword>
<sequence length="265" mass="29196">MEKINRSVARALDMLELVAGTRDELTITEISTQLGIPKSTTFDIIYTLVDKGYLEIANPRVKSFRLGLKLFQTGAVYLDQTPFHEAARSVLEELAASAQETSFLAMENDGMLVYLDKVESAASVRTSARIGSNNPLYCTGLGKALLATMPDEQVKAILDKTGGLQPITPFTVTDEARFFGVLNEARQRGYVIDDREHNAEVFCVAAPIYNARGNVQAALSIASLFSKVKDNPERIAELVSLISTAALTLSRRIGFRGEHLYQEFR</sequence>
<dbReference type="PROSITE" id="PS51077">
    <property type="entry name" value="HTH_ICLR"/>
    <property type="match status" value="1"/>
</dbReference>
<evidence type="ECO:0000313" key="8">
    <source>
        <dbReference type="EMBL" id="QZN96644.1"/>
    </source>
</evidence>
<dbReference type="InterPro" id="IPR036388">
    <property type="entry name" value="WH-like_DNA-bd_sf"/>
</dbReference>